<dbReference type="KEGG" id="csol:105365254"/>
<evidence type="ECO:0000256" key="18">
    <source>
        <dbReference type="SAM" id="SignalP"/>
    </source>
</evidence>
<proteinExistence type="inferred from homology"/>
<feature type="chain" id="PRO_5042504175" description="furin" evidence="18">
    <location>
        <begin position="27"/>
        <end position="649"/>
    </location>
</feature>
<keyword evidence="13" id="KW-0325">Glycoprotein</keyword>
<evidence type="ECO:0000256" key="10">
    <source>
        <dbReference type="ARBA" id="ARBA00023034"/>
    </source>
</evidence>
<dbReference type="GeneID" id="105365254"/>
<dbReference type="GO" id="GO:0000139">
    <property type="term" value="C:Golgi membrane"/>
    <property type="evidence" value="ECO:0007669"/>
    <property type="project" value="UniProtKB-SubCell"/>
</dbReference>
<comment type="similarity">
    <text evidence="3">Belongs to the peptidase S8 family. Furin subfamily.</text>
</comment>
<evidence type="ECO:0000256" key="16">
    <source>
        <dbReference type="PIRSR" id="PIRSR615500-1"/>
    </source>
</evidence>
<keyword evidence="5" id="KW-0165">Cleavage on pair of basic residues</keyword>
<dbReference type="Pfam" id="PF00082">
    <property type="entry name" value="Peptidase_S8"/>
    <property type="match status" value="1"/>
</dbReference>
<dbReference type="InterPro" id="IPR008979">
    <property type="entry name" value="Galactose-bd-like_sf"/>
</dbReference>
<gene>
    <name evidence="21" type="primary">LOC105365254</name>
</gene>
<dbReference type="FunFam" id="2.60.120.260:FF:000006">
    <property type="entry name" value="Proprotein convertase subtilisin/kexin type 5"/>
    <property type="match status" value="1"/>
</dbReference>
<keyword evidence="9" id="KW-0106">Calcium</keyword>
<dbReference type="PANTHER" id="PTHR42884">
    <property type="entry name" value="PROPROTEIN CONVERTASE SUBTILISIN/KEXIN-RELATED"/>
    <property type="match status" value="1"/>
</dbReference>
<dbReference type="Gene3D" id="2.60.120.260">
    <property type="entry name" value="Galactose-binding domain-like"/>
    <property type="match status" value="1"/>
</dbReference>
<feature type="domain" description="P/Homo B" evidence="19">
    <location>
        <begin position="456"/>
        <end position="592"/>
    </location>
</feature>
<feature type="active site" description="Charge relay system" evidence="16 17">
    <location>
        <position position="165"/>
    </location>
</feature>
<reference evidence="21" key="1">
    <citation type="submission" date="2025-08" db="UniProtKB">
        <authorList>
            <consortium name="RefSeq"/>
        </authorList>
    </citation>
    <scope>IDENTIFICATION</scope>
</reference>
<dbReference type="AlphaFoldDB" id="A0AAJ6YP88"/>
<evidence type="ECO:0000256" key="3">
    <source>
        <dbReference type="ARBA" id="ARBA00005325"/>
    </source>
</evidence>
<evidence type="ECO:0000313" key="20">
    <source>
        <dbReference type="Proteomes" id="UP000695007"/>
    </source>
</evidence>
<dbReference type="InterPro" id="IPR032815">
    <property type="entry name" value="S8_pro-domain"/>
</dbReference>
<dbReference type="Pfam" id="PF16470">
    <property type="entry name" value="S8_pro-domain"/>
    <property type="match status" value="1"/>
</dbReference>
<comment type="cofactor">
    <cofactor evidence="1">
        <name>Ca(2+)</name>
        <dbReference type="ChEBI" id="CHEBI:29108"/>
    </cofactor>
</comment>
<keyword evidence="11" id="KW-0865">Zymogen</keyword>
<dbReference type="GO" id="GO:0043005">
    <property type="term" value="C:neuron projection"/>
    <property type="evidence" value="ECO:0007669"/>
    <property type="project" value="TreeGrafter"/>
</dbReference>
<evidence type="ECO:0000256" key="7">
    <source>
        <dbReference type="ARBA" id="ARBA00022801"/>
    </source>
</evidence>
<feature type="active site" description="Charge relay system" evidence="16 17">
    <location>
        <position position="206"/>
    </location>
</feature>
<dbReference type="InterPro" id="IPR023828">
    <property type="entry name" value="Peptidase_S8_Ser-AS"/>
</dbReference>
<keyword evidence="12" id="KW-1015">Disulfide bond</keyword>
<name>A0AAJ6YP88_9HYME</name>
<keyword evidence="4 17" id="KW-0645">Protease</keyword>
<evidence type="ECO:0000256" key="8">
    <source>
        <dbReference type="ARBA" id="ARBA00022825"/>
    </source>
</evidence>
<evidence type="ECO:0000256" key="11">
    <source>
        <dbReference type="ARBA" id="ARBA00023145"/>
    </source>
</evidence>
<dbReference type="RefSeq" id="XP_011501670.1">
    <property type="nucleotide sequence ID" value="XM_011503368.1"/>
</dbReference>
<accession>A0AAJ6YP88</accession>
<dbReference type="InterPro" id="IPR036852">
    <property type="entry name" value="Peptidase_S8/S53_dom_sf"/>
</dbReference>
<dbReference type="PROSITE" id="PS00136">
    <property type="entry name" value="SUBTILASE_ASP"/>
    <property type="match status" value="1"/>
</dbReference>
<dbReference type="InterPro" id="IPR000209">
    <property type="entry name" value="Peptidase_S8/S53_dom"/>
</dbReference>
<dbReference type="PROSITE" id="PS51829">
    <property type="entry name" value="P_HOMO_B"/>
    <property type="match status" value="1"/>
</dbReference>
<dbReference type="PANTHER" id="PTHR42884:SF14">
    <property type="entry name" value="NEUROENDOCRINE CONVERTASE 1"/>
    <property type="match status" value="1"/>
</dbReference>
<dbReference type="GO" id="GO:0005615">
    <property type="term" value="C:extracellular space"/>
    <property type="evidence" value="ECO:0007669"/>
    <property type="project" value="TreeGrafter"/>
</dbReference>
<dbReference type="Gene3D" id="3.30.70.850">
    <property type="entry name" value="Peptidase S8, pro-domain"/>
    <property type="match status" value="1"/>
</dbReference>
<dbReference type="PROSITE" id="PS00138">
    <property type="entry name" value="SUBTILASE_SER"/>
    <property type="match status" value="1"/>
</dbReference>
<dbReference type="InterPro" id="IPR002884">
    <property type="entry name" value="P_dom"/>
</dbReference>
<dbReference type="CDD" id="cd04059">
    <property type="entry name" value="Peptidases_S8_Protein_convertases_Kexins_Furin-like"/>
    <property type="match status" value="1"/>
</dbReference>
<evidence type="ECO:0000256" key="6">
    <source>
        <dbReference type="ARBA" id="ARBA00022729"/>
    </source>
</evidence>
<comment type="catalytic activity">
    <reaction evidence="14">
        <text>Release of mature proteins from their proproteins by cleavage of -Arg-Xaa-Yaa-Arg-|-Zaa- bonds, where Xaa can be any amino acid and Yaa is Arg or Lys. Releases albumin, complement component C3 and von Willebrand factor from their respective precursors.</text>
        <dbReference type="EC" id="3.4.21.75"/>
    </reaction>
</comment>
<evidence type="ECO:0000256" key="13">
    <source>
        <dbReference type="ARBA" id="ARBA00023180"/>
    </source>
</evidence>
<dbReference type="PROSITE" id="PS00137">
    <property type="entry name" value="SUBTILASE_HIS"/>
    <property type="match status" value="1"/>
</dbReference>
<evidence type="ECO:0000256" key="5">
    <source>
        <dbReference type="ARBA" id="ARBA00022685"/>
    </source>
</evidence>
<evidence type="ECO:0000256" key="15">
    <source>
        <dbReference type="ARBA" id="ARBA00038993"/>
    </source>
</evidence>
<evidence type="ECO:0000256" key="14">
    <source>
        <dbReference type="ARBA" id="ARBA00035756"/>
    </source>
</evidence>
<dbReference type="GO" id="GO:0004252">
    <property type="term" value="F:serine-type endopeptidase activity"/>
    <property type="evidence" value="ECO:0007669"/>
    <property type="project" value="UniProtKB-UniRule"/>
</dbReference>
<dbReference type="Proteomes" id="UP000695007">
    <property type="component" value="Unplaced"/>
</dbReference>
<dbReference type="SUPFAM" id="SSF54897">
    <property type="entry name" value="Protease propeptides/inhibitors"/>
    <property type="match status" value="1"/>
</dbReference>
<evidence type="ECO:0000256" key="4">
    <source>
        <dbReference type="ARBA" id="ARBA00022670"/>
    </source>
</evidence>
<evidence type="ECO:0000313" key="21">
    <source>
        <dbReference type="RefSeq" id="XP_011501670.1"/>
    </source>
</evidence>
<feature type="active site" description="Charge relay system" evidence="16 17">
    <location>
        <position position="380"/>
    </location>
</feature>
<comment type="subcellular location">
    <subcellularLocation>
        <location evidence="2">Golgi apparatus membrane</location>
    </subcellularLocation>
</comment>
<evidence type="ECO:0000256" key="1">
    <source>
        <dbReference type="ARBA" id="ARBA00001913"/>
    </source>
</evidence>
<dbReference type="EC" id="3.4.21.75" evidence="15"/>
<protein>
    <recommendedName>
        <fullName evidence="15">furin</fullName>
        <ecNumber evidence="15">3.4.21.75</ecNumber>
    </recommendedName>
</protein>
<organism evidence="20 21">
    <name type="scientific">Ceratosolen solmsi marchali</name>
    <dbReference type="NCBI Taxonomy" id="326594"/>
    <lineage>
        <taxon>Eukaryota</taxon>
        <taxon>Metazoa</taxon>
        <taxon>Ecdysozoa</taxon>
        <taxon>Arthropoda</taxon>
        <taxon>Hexapoda</taxon>
        <taxon>Insecta</taxon>
        <taxon>Pterygota</taxon>
        <taxon>Neoptera</taxon>
        <taxon>Endopterygota</taxon>
        <taxon>Hymenoptera</taxon>
        <taxon>Apocrita</taxon>
        <taxon>Proctotrupomorpha</taxon>
        <taxon>Chalcidoidea</taxon>
        <taxon>Agaonidae</taxon>
        <taxon>Agaoninae</taxon>
        <taxon>Ceratosolen</taxon>
    </lineage>
</organism>
<dbReference type="SUPFAM" id="SSF49785">
    <property type="entry name" value="Galactose-binding domain-like"/>
    <property type="match status" value="1"/>
</dbReference>
<keyword evidence="20" id="KW-1185">Reference proteome</keyword>
<dbReference type="InterPro" id="IPR022398">
    <property type="entry name" value="Peptidase_S8_His-AS"/>
</dbReference>
<dbReference type="InterPro" id="IPR015500">
    <property type="entry name" value="Peptidase_S8_subtilisin-rel"/>
</dbReference>
<dbReference type="PRINTS" id="PR00723">
    <property type="entry name" value="SUBTILISIN"/>
</dbReference>
<keyword evidence="8 17" id="KW-0720">Serine protease</keyword>
<dbReference type="InterPro" id="IPR023827">
    <property type="entry name" value="Peptidase_S8_Asp-AS"/>
</dbReference>
<evidence type="ECO:0000256" key="17">
    <source>
        <dbReference type="PROSITE-ProRule" id="PRU01240"/>
    </source>
</evidence>
<evidence type="ECO:0000259" key="19">
    <source>
        <dbReference type="PROSITE" id="PS51829"/>
    </source>
</evidence>
<keyword evidence="6 18" id="KW-0732">Signal</keyword>
<dbReference type="InterPro" id="IPR038466">
    <property type="entry name" value="S8_pro-domain_sf"/>
</dbReference>
<dbReference type="InterPro" id="IPR034182">
    <property type="entry name" value="Kexin/furin"/>
</dbReference>
<keyword evidence="7 17" id="KW-0378">Hydrolase</keyword>
<dbReference type="PROSITE" id="PS51892">
    <property type="entry name" value="SUBTILASE"/>
    <property type="match status" value="1"/>
</dbReference>
<dbReference type="FunFam" id="3.40.50.200:FF:000001">
    <property type="entry name" value="Furin 2, isoform B"/>
    <property type="match status" value="1"/>
</dbReference>
<keyword evidence="10" id="KW-0333">Golgi apparatus</keyword>
<dbReference type="Gene3D" id="3.40.50.200">
    <property type="entry name" value="Peptidase S8/S53 domain"/>
    <property type="match status" value="1"/>
</dbReference>
<evidence type="ECO:0000256" key="9">
    <source>
        <dbReference type="ARBA" id="ARBA00022837"/>
    </source>
</evidence>
<evidence type="ECO:0000256" key="2">
    <source>
        <dbReference type="ARBA" id="ARBA00004394"/>
    </source>
</evidence>
<sequence length="649" mass="72150">MNSRWSQPCWRLALCCCCCAFVALHALESDEWVIRMKGGPKLASLLALRSGYLHIGSVLGFKDTYLWRAIDGLRYKKRGMRYAMSALKSHIKIVWADRQRAVRRQKRGYHTDPVFNDELWNQEWYLQEHAAQTTEKLPRASLDLNVLPAYRLGVTGRGIRIAVLDDGLEYTHEDLRANYDPEISYDVTDRDDDPIPRYEEPEINGHGTRCAGEIAMEADNHKCGVGVAFEARIGGVKMLDGIVNDRVEAEALGYRADLVDIYTASWGPPDDGKSLEAPGRLASEALERGILEGREGRGSIYVWASGNGGSKADDCGCDGYVGSVYTLAIGSASQTGSFPWYGEMCPATLATTYSSGAYQDQMIATTDLKNTCTTSHTGTSASAPLAAGILALALQVNKNLTWRDIQHLIVYTSKHDPLRSNPGWFRNTVGLWFNPRFGFGLMDAYALVTASSNWINVPEKTICVVRSSSIVREVSYGLPRRIQFDADGCIGTANEIQYLEHVQVETNVEYTLRGALQMYLTAPSGTVVQILGTRKYDDSTEGFIEWKFMSVATWGENPQGIWSLDIFDEIGPQNNSGSVGDSKLILHGTKEQPSYLGKILHKYNSTVEQGDKLIYVNNGENSLLQKSQVHKNHSGLDDSFKQDWLVRFI</sequence>
<dbReference type="Pfam" id="PF01483">
    <property type="entry name" value="P_proprotein"/>
    <property type="match status" value="1"/>
</dbReference>
<dbReference type="GO" id="GO:0016486">
    <property type="term" value="P:peptide hormone processing"/>
    <property type="evidence" value="ECO:0007669"/>
    <property type="project" value="TreeGrafter"/>
</dbReference>
<dbReference type="SUPFAM" id="SSF52743">
    <property type="entry name" value="Subtilisin-like"/>
    <property type="match status" value="1"/>
</dbReference>
<evidence type="ECO:0000256" key="12">
    <source>
        <dbReference type="ARBA" id="ARBA00023157"/>
    </source>
</evidence>
<feature type="signal peptide" evidence="18">
    <location>
        <begin position="1"/>
        <end position="26"/>
    </location>
</feature>